<comment type="subcellular location">
    <subcellularLocation>
        <location evidence="1">Virion</location>
    </subcellularLocation>
</comment>
<comment type="caution">
    <text evidence="3">The sequence shown here is derived from an EMBL/GenBank/DDBJ whole genome shotgun (WGS) entry which is preliminary data.</text>
</comment>
<dbReference type="SUPFAM" id="SSF56563">
    <property type="entry name" value="Major capsid protein gp5"/>
    <property type="match status" value="1"/>
</dbReference>
<dbReference type="InterPro" id="IPR024455">
    <property type="entry name" value="Phage_capsid"/>
</dbReference>
<dbReference type="Gene3D" id="3.30.2320.10">
    <property type="entry name" value="hypothetical protein PF0899 domain"/>
    <property type="match status" value="1"/>
</dbReference>
<feature type="domain" description="Phage capsid-like C-terminal" evidence="2">
    <location>
        <begin position="49"/>
        <end position="286"/>
    </location>
</feature>
<evidence type="ECO:0000259" key="2">
    <source>
        <dbReference type="Pfam" id="PF05065"/>
    </source>
</evidence>
<reference evidence="3 4" key="1">
    <citation type="submission" date="2020-07" db="EMBL/GenBank/DDBJ databases">
        <title>Sequencing the genomes of 1000 actinobacteria strains.</title>
        <authorList>
            <person name="Klenk H.-P."/>
        </authorList>
    </citation>
    <scope>NUCLEOTIDE SEQUENCE [LARGE SCALE GENOMIC DNA]</scope>
    <source>
        <strain evidence="3 4">DSM 15475</strain>
    </source>
</reference>
<sequence length="291" mass="31175">MSFTTATTGASGLLQPEYTDLVLDPLFRSSLALGGGVHPEGDALPAAPQLTTVHRYQQRSELRIPVWREDPSAEWVAEGQEIVTDAPELDEIVIDPKKVAGIVPITRELARDSTPEASQRVGQSLAREAGRKVDQAFFGDLASTNANAPSGLESLDLDALTVATLENLDAFQEAALDVATNEGEVSGWVAHPATMLQILQLKDASDSNRVLLENGDLLGRPLIPSPHVSEGTVWGLDHRHIYVALSQDIELDVSSDVYFTSDRVALKVTCRVGFGFPHHGAIAKVVIGGEG</sequence>
<dbReference type="AlphaFoldDB" id="A0A7Z0GNW8"/>
<dbReference type="Pfam" id="PF05065">
    <property type="entry name" value="Phage_capsid"/>
    <property type="match status" value="1"/>
</dbReference>
<evidence type="ECO:0000313" key="4">
    <source>
        <dbReference type="Proteomes" id="UP000535437"/>
    </source>
</evidence>
<dbReference type="InterPro" id="IPR054612">
    <property type="entry name" value="Phage_capsid-like_C"/>
</dbReference>
<protein>
    <submittedName>
        <fullName evidence="3">HK97 family phage major capsid protein</fullName>
    </submittedName>
</protein>
<dbReference type="Proteomes" id="UP000535437">
    <property type="component" value="Unassembled WGS sequence"/>
</dbReference>
<dbReference type="RefSeq" id="WP_179542436.1">
    <property type="nucleotide sequence ID" value="NZ_BAAALL010000001.1"/>
</dbReference>
<evidence type="ECO:0000313" key="3">
    <source>
        <dbReference type="EMBL" id="NYJ79178.1"/>
    </source>
</evidence>
<accession>A0A7Z0GNW8</accession>
<proteinExistence type="predicted"/>
<name>A0A7Z0GNW8_9MICC</name>
<dbReference type="Gene3D" id="3.30.2400.10">
    <property type="entry name" value="Major capsid protein gp5"/>
    <property type="match status" value="1"/>
</dbReference>
<dbReference type="EMBL" id="JACCFY010000001">
    <property type="protein sequence ID" value="NYJ79178.1"/>
    <property type="molecule type" value="Genomic_DNA"/>
</dbReference>
<organism evidence="3 4">
    <name type="scientific">Nesterenkonia xinjiangensis</name>
    <dbReference type="NCBI Taxonomy" id="225327"/>
    <lineage>
        <taxon>Bacteria</taxon>
        <taxon>Bacillati</taxon>
        <taxon>Actinomycetota</taxon>
        <taxon>Actinomycetes</taxon>
        <taxon>Micrococcales</taxon>
        <taxon>Micrococcaceae</taxon>
        <taxon>Nesterenkonia</taxon>
    </lineage>
</organism>
<gene>
    <name evidence="3" type="ORF">HNR09_002589</name>
</gene>
<evidence type="ECO:0000256" key="1">
    <source>
        <dbReference type="ARBA" id="ARBA00004328"/>
    </source>
</evidence>
<dbReference type="NCBIfam" id="TIGR01554">
    <property type="entry name" value="major_cap_HK97"/>
    <property type="match status" value="1"/>
</dbReference>
<keyword evidence="4" id="KW-1185">Reference proteome</keyword>